<dbReference type="Gene3D" id="2.60.40.1880">
    <property type="entry name" value="Invasion associated locus B (IalB) protein"/>
    <property type="match status" value="1"/>
</dbReference>
<protein>
    <submittedName>
        <fullName evidence="3">Invasion associated locus B family protein</fullName>
    </submittedName>
</protein>
<reference evidence="3 4" key="1">
    <citation type="submission" date="2018-04" db="EMBL/GenBank/DDBJ databases">
        <title>Genome sequencing of Gemmobacter.</title>
        <authorList>
            <person name="Yi H."/>
            <person name="Baek M.-G."/>
        </authorList>
    </citation>
    <scope>NUCLEOTIDE SEQUENCE [LARGE SCALE GENOMIC DNA]</scope>
    <source>
        <strain evidence="3 4">HYN0069</strain>
    </source>
</reference>
<evidence type="ECO:0000313" key="3">
    <source>
        <dbReference type="EMBL" id="AWB50303.1"/>
    </source>
</evidence>
<feature type="chain" id="PRO_5015640669" evidence="2">
    <location>
        <begin position="23"/>
        <end position="217"/>
    </location>
</feature>
<keyword evidence="4" id="KW-1185">Reference proteome</keyword>
<dbReference type="Proteomes" id="UP000244496">
    <property type="component" value="Chromosome"/>
</dbReference>
<dbReference type="EMBL" id="CP028918">
    <property type="protein sequence ID" value="AWB50303.1"/>
    <property type="molecule type" value="Genomic_DNA"/>
</dbReference>
<proteinExistence type="predicted"/>
<dbReference type="Pfam" id="PF06776">
    <property type="entry name" value="IalB"/>
    <property type="match status" value="1"/>
</dbReference>
<gene>
    <name evidence="3" type="ORF">HYN69_08700</name>
</gene>
<feature type="signal peptide" evidence="2">
    <location>
        <begin position="1"/>
        <end position="22"/>
    </location>
</feature>
<dbReference type="InterPro" id="IPR010642">
    <property type="entry name" value="Invasion_prot_B"/>
</dbReference>
<accession>A0A2S0UR74</accession>
<dbReference type="RefSeq" id="WP_108437113.1">
    <property type="nucleotide sequence ID" value="NZ_CP028918.1"/>
</dbReference>
<organism evidence="3 4">
    <name type="scientific">Paragemmobacter aquarius</name>
    <dbReference type="NCBI Taxonomy" id="2169400"/>
    <lineage>
        <taxon>Bacteria</taxon>
        <taxon>Pseudomonadati</taxon>
        <taxon>Pseudomonadota</taxon>
        <taxon>Alphaproteobacteria</taxon>
        <taxon>Rhodobacterales</taxon>
        <taxon>Paracoccaceae</taxon>
        <taxon>Paragemmobacter</taxon>
    </lineage>
</organism>
<feature type="compositionally biased region" description="Low complexity" evidence="1">
    <location>
        <begin position="30"/>
        <end position="51"/>
    </location>
</feature>
<dbReference type="AlphaFoldDB" id="A0A2S0UR74"/>
<feature type="region of interest" description="Disordered" evidence="1">
    <location>
        <begin position="30"/>
        <end position="59"/>
    </location>
</feature>
<evidence type="ECO:0000256" key="2">
    <source>
        <dbReference type="SAM" id="SignalP"/>
    </source>
</evidence>
<evidence type="ECO:0000313" key="4">
    <source>
        <dbReference type="Proteomes" id="UP000244496"/>
    </source>
</evidence>
<dbReference type="InterPro" id="IPR038696">
    <property type="entry name" value="IalB_sf"/>
</dbReference>
<keyword evidence="2" id="KW-0732">Signal</keyword>
<dbReference type="OrthoDB" id="9797912at2"/>
<evidence type="ECO:0000256" key="1">
    <source>
        <dbReference type="SAM" id="MobiDB-lite"/>
    </source>
</evidence>
<sequence length="217" mass="22201">MSSILPRLVVAGFLALSGTALLAQEATTDAPAAQAPATEAPATEAPASDPALSMGTPPADGVGSTYSKAAFDAWEQRCVKTADGNDPCQLYQLLKDAEGTSVAEINMFSLPEGNQAAAGATIIVPLETLLTAGLRFGIDTAEPKVYPFTFCAQIGCVARVGFTAEELAAFKKGAKGVLTIVPAVAPKNTVTVDVSLKGFTAGFDAVKVSNEALPKQP</sequence>
<dbReference type="KEGG" id="geh:HYN69_08700"/>
<name>A0A2S0UR74_9RHOB</name>